<dbReference type="EMBL" id="PDCK01000043">
    <property type="protein sequence ID" value="PRQ29823.1"/>
    <property type="molecule type" value="Genomic_DNA"/>
</dbReference>
<protein>
    <submittedName>
        <fullName evidence="1">Uncharacterized protein</fullName>
    </submittedName>
</protein>
<dbReference type="Proteomes" id="UP000238479">
    <property type="component" value="Chromosome 5"/>
</dbReference>
<accession>A0A2P6Q6M5</accession>
<organism evidence="1 2">
    <name type="scientific">Rosa chinensis</name>
    <name type="common">China rose</name>
    <dbReference type="NCBI Taxonomy" id="74649"/>
    <lineage>
        <taxon>Eukaryota</taxon>
        <taxon>Viridiplantae</taxon>
        <taxon>Streptophyta</taxon>
        <taxon>Embryophyta</taxon>
        <taxon>Tracheophyta</taxon>
        <taxon>Spermatophyta</taxon>
        <taxon>Magnoliopsida</taxon>
        <taxon>eudicotyledons</taxon>
        <taxon>Gunneridae</taxon>
        <taxon>Pentapetalae</taxon>
        <taxon>rosids</taxon>
        <taxon>fabids</taxon>
        <taxon>Rosales</taxon>
        <taxon>Rosaceae</taxon>
        <taxon>Rosoideae</taxon>
        <taxon>Rosoideae incertae sedis</taxon>
        <taxon>Rosa</taxon>
    </lineage>
</organism>
<dbReference type="AlphaFoldDB" id="A0A2P6Q6M5"/>
<reference evidence="1 2" key="1">
    <citation type="journal article" date="2018" name="Nat. Genet.">
        <title>The Rosa genome provides new insights in the design of modern roses.</title>
        <authorList>
            <person name="Bendahmane M."/>
        </authorList>
    </citation>
    <scope>NUCLEOTIDE SEQUENCE [LARGE SCALE GENOMIC DNA]</scope>
    <source>
        <strain evidence="2">cv. Old Blush</strain>
    </source>
</reference>
<gene>
    <name evidence="1" type="ORF">RchiOBHm_Chr5g0018001</name>
</gene>
<evidence type="ECO:0000313" key="1">
    <source>
        <dbReference type="EMBL" id="PRQ29823.1"/>
    </source>
</evidence>
<proteinExistence type="predicted"/>
<keyword evidence="2" id="KW-1185">Reference proteome</keyword>
<comment type="caution">
    <text evidence="1">The sequence shown here is derived from an EMBL/GenBank/DDBJ whole genome shotgun (WGS) entry which is preliminary data.</text>
</comment>
<evidence type="ECO:0000313" key="2">
    <source>
        <dbReference type="Proteomes" id="UP000238479"/>
    </source>
</evidence>
<sequence length="47" mass="5194">MLTVILGPTGYTIEKSQEKIQLGIKGLENITVVESFICKIIRSQTIS</sequence>
<dbReference type="Gramene" id="PRQ29823">
    <property type="protein sequence ID" value="PRQ29823"/>
    <property type="gene ID" value="RchiOBHm_Chr5g0018001"/>
</dbReference>
<name>A0A2P6Q6M5_ROSCH</name>